<evidence type="ECO:0008006" key="3">
    <source>
        <dbReference type="Google" id="ProtNLM"/>
    </source>
</evidence>
<dbReference type="Proteomes" id="UP001596414">
    <property type="component" value="Unassembled WGS sequence"/>
</dbReference>
<evidence type="ECO:0000313" key="1">
    <source>
        <dbReference type="EMBL" id="MFC7125477.1"/>
    </source>
</evidence>
<organism evidence="1 2">
    <name type="scientific">Halovenus rubra</name>
    <dbReference type="NCBI Taxonomy" id="869890"/>
    <lineage>
        <taxon>Archaea</taxon>
        <taxon>Methanobacteriati</taxon>
        <taxon>Methanobacteriota</taxon>
        <taxon>Stenosarchaea group</taxon>
        <taxon>Halobacteria</taxon>
        <taxon>Halobacteriales</taxon>
        <taxon>Haloarculaceae</taxon>
        <taxon>Halovenus</taxon>
    </lineage>
</organism>
<name>A0ABD5XAR2_9EURY</name>
<dbReference type="InterPro" id="IPR006311">
    <property type="entry name" value="TAT_signal"/>
</dbReference>
<dbReference type="RefSeq" id="WP_267636473.1">
    <property type="nucleotide sequence ID" value="NZ_JAODIY010000004.1"/>
</dbReference>
<accession>A0ABD5XAR2</accession>
<evidence type="ECO:0000313" key="2">
    <source>
        <dbReference type="Proteomes" id="UP001596414"/>
    </source>
</evidence>
<comment type="caution">
    <text evidence="1">The sequence shown here is derived from an EMBL/GenBank/DDBJ whole genome shotgun (WGS) entry which is preliminary data.</text>
</comment>
<sequence>MKRRKFLIGAGALAAGGATALGTGAFSRVEAERTVSIDVETDSNAYLGLSKLSNSSNSQQFAEVSDGKLSVNIGDSGNGGSGVNPDSTTYFDDMFQLSNNGVAEANISYSFPTYNSGSNGHPDLTNNWKTPTDSNWAICFYYLDSNDNRQMITPNDAVSLDAGNSDKIGVRTMTHGLDATTNDPLIDGSITIVADAPDAGSP</sequence>
<dbReference type="EMBL" id="JBHSZQ010000004">
    <property type="protein sequence ID" value="MFC7125477.1"/>
    <property type="molecule type" value="Genomic_DNA"/>
</dbReference>
<gene>
    <name evidence="1" type="ORF">ACFQJ7_05405</name>
</gene>
<protein>
    <recommendedName>
        <fullName evidence="3">DUF1102 domain-containing protein</fullName>
    </recommendedName>
</protein>
<dbReference type="PROSITE" id="PS51318">
    <property type="entry name" value="TAT"/>
    <property type="match status" value="1"/>
</dbReference>
<reference evidence="1 2" key="1">
    <citation type="journal article" date="2014" name="Int. J. Syst. Evol. Microbiol.">
        <title>Complete genome sequence of Corynebacterium casei LMG S-19264T (=DSM 44701T), isolated from a smear-ripened cheese.</title>
        <authorList>
            <consortium name="US DOE Joint Genome Institute (JGI-PGF)"/>
            <person name="Walter F."/>
            <person name="Albersmeier A."/>
            <person name="Kalinowski J."/>
            <person name="Ruckert C."/>
        </authorList>
    </citation>
    <scope>NUCLEOTIDE SEQUENCE [LARGE SCALE GENOMIC DNA]</scope>
    <source>
        <strain evidence="1 2">CGMCC 4.7215</strain>
    </source>
</reference>
<dbReference type="AlphaFoldDB" id="A0ABD5XAR2"/>
<proteinExistence type="predicted"/>